<comment type="caution">
    <text evidence="1">The sequence shown here is derived from an EMBL/GenBank/DDBJ whole genome shotgun (WGS) entry which is preliminary data.</text>
</comment>
<evidence type="ECO:0000313" key="1">
    <source>
        <dbReference type="EMBL" id="KAF5793899.1"/>
    </source>
</evidence>
<keyword evidence="2" id="KW-1185">Reference proteome</keyword>
<sequence length="71" mass="8126">MPYTNLTFAAFRDLAVEDVHLPEWSRRSEVHRLLCVVVGFDVYREMEVVGGCYNSLLTIEVHGETQTVGRL</sequence>
<dbReference type="AlphaFoldDB" id="A0A9K3IBM2"/>
<name>A0A9K3IBM2_HELAN</name>
<protein>
    <submittedName>
        <fullName evidence="1">Uncharacterized protein</fullName>
    </submittedName>
</protein>
<gene>
    <name evidence="1" type="ORF">HanXRQr2_Chr08g0322071</name>
</gene>
<reference evidence="1" key="2">
    <citation type="submission" date="2020-06" db="EMBL/GenBank/DDBJ databases">
        <title>Helianthus annuus Genome sequencing and assembly Release 2.</title>
        <authorList>
            <person name="Gouzy J."/>
            <person name="Langlade N."/>
            <person name="Munos S."/>
        </authorList>
    </citation>
    <scope>NUCLEOTIDE SEQUENCE</scope>
    <source>
        <tissue evidence="1">Leaves</tissue>
    </source>
</reference>
<dbReference type="Proteomes" id="UP000215914">
    <property type="component" value="Unassembled WGS sequence"/>
</dbReference>
<organism evidence="1 2">
    <name type="scientific">Helianthus annuus</name>
    <name type="common">Common sunflower</name>
    <dbReference type="NCBI Taxonomy" id="4232"/>
    <lineage>
        <taxon>Eukaryota</taxon>
        <taxon>Viridiplantae</taxon>
        <taxon>Streptophyta</taxon>
        <taxon>Embryophyta</taxon>
        <taxon>Tracheophyta</taxon>
        <taxon>Spermatophyta</taxon>
        <taxon>Magnoliopsida</taxon>
        <taxon>eudicotyledons</taxon>
        <taxon>Gunneridae</taxon>
        <taxon>Pentapetalae</taxon>
        <taxon>asterids</taxon>
        <taxon>campanulids</taxon>
        <taxon>Asterales</taxon>
        <taxon>Asteraceae</taxon>
        <taxon>Asteroideae</taxon>
        <taxon>Heliantheae alliance</taxon>
        <taxon>Heliantheae</taxon>
        <taxon>Helianthus</taxon>
    </lineage>
</organism>
<evidence type="ECO:0000313" key="2">
    <source>
        <dbReference type="Proteomes" id="UP000215914"/>
    </source>
</evidence>
<dbReference type="Gramene" id="mRNA:HanXRQr2_Chr08g0322071">
    <property type="protein sequence ID" value="mRNA:HanXRQr2_Chr08g0322071"/>
    <property type="gene ID" value="HanXRQr2_Chr08g0322071"/>
</dbReference>
<dbReference type="EMBL" id="MNCJ02000323">
    <property type="protein sequence ID" value="KAF5793899.1"/>
    <property type="molecule type" value="Genomic_DNA"/>
</dbReference>
<reference evidence="1" key="1">
    <citation type="journal article" date="2017" name="Nature">
        <title>The sunflower genome provides insights into oil metabolism, flowering and Asterid evolution.</title>
        <authorList>
            <person name="Badouin H."/>
            <person name="Gouzy J."/>
            <person name="Grassa C.J."/>
            <person name="Murat F."/>
            <person name="Staton S.E."/>
            <person name="Cottret L."/>
            <person name="Lelandais-Briere C."/>
            <person name="Owens G.L."/>
            <person name="Carrere S."/>
            <person name="Mayjonade B."/>
            <person name="Legrand L."/>
            <person name="Gill N."/>
            <person name="Kane N.C."/>
            <person name="Bowers J.E."/>
            <person name="Hubner S."/>
            <person name="Bellec A."/>
            <person name="Berard A."/>
            <person name="Berges H."/>
            <person name="Blanchet N."/>
            <person name="Boniface M.C."/>
            <person name="Brunel D."/>
            <person name="Catrice O."/>
            <person name="Chaidir N."/>
            <person name="Claudel C."/>
            <person name="Donnadieu C."/>
            <person name="Faraut T."/>
            <person name="Fievet G."/>
            <person name="Helmstetter N."/>
            <person name="King M."/>
            <person name="Knapp S.J."/>
            <person name="Lai Z."/>
            <person name="Le Paslier M.C."/>
            <person name="Lippi Y."/>
            <person name="Lorenzon L."/>
            <person name="Mandel J.R."/>
            <person name="Marage G."/>
            <person name="Marchand G."/>
            <person name="Marquand E."/>
            <person name="Bret-Mestries E."/>
            <person name="Morien E."/>
            <person name="Nambeesan S."/>
            <person name="Nguyen T."/>
            <person name="Pegot-Espagnet P."/>
            <person name="Pouilly N."/>
            <person name="Raftis F."/>
            <person name="Sallet E."/>
            <person name="Schiex T."/>
            <person name="Thomas J."/>
            <person name="Vandecasteele C."/>
            <person name="Vares D."/>
            <person name="Vear F."/>
            <person name="Vautrin S."/>
            <person name="Crespi M."/>
            <person name="Mangin B."/>
            <person name="Burke J.M."/>
            <person name="Salse J."/>
            <person name="Munos S."/>
            <person name="Vincourt P."/>
            <person name="Rieseberg L.H."/>
            <person name="Langlade N.B."/>
        </authorList>
    </citation>
    <scope>NUCLEOTIDE SEQUENCE</scope>
    <source>
        <tissue evidence="1">Leaves</tissue>
    </source>
</reference>
<proteinExistence type="predicted"/>
<accession>A0A9K3IBM2</accession>